<dbReference type="PANTHER" id="PTHR30111">
    <property type="entry name" value="33 KDA CHAPERONIN"/>
    <property type="match status" value="1"/>
</dbReference>
<dbReference type="CDD" id="cd00498">
    <property type="entry name" value="Hsp33"/>
    <property type="match status" value="1"/>
</dbReference>
<dbReference type="PANTHER" id="PTHR30111:SF1">
    <property type="entry name" value="33 KDA CHAPERONIN"/>
    <property type="match status" value="1"/>
</dbReference>
<evidence type="ECO:0000313" key="6">
    <source>
        <dbReference type="EMBL" id="KOC20071.1"/>
    </source>
</evidence>
<dbReference type="InterPro" id="IPR023212">
    <property type="entry name" value="Hsp33_helix_hairpin_bin_dom_sf"/>
</dbReference>
<dbReference type="PATRIC" id="fig|285.49.peg.2325"/>
<dbReference type="Gene3D" id="1.10.287.480">
    <property type="entry name" value="helix hairpin bin"/>
    <property type="match status" value="1"/>
</dbReference>
<dbReference type="GO" id="GO:0051082">
    <property type="term" value="F:unfolded protein binding"/>
    <property type="evidence" value="ECO:0007669"/>
    <property type="project" value="InterPro"/>
</dbReference>
<dbReference type="AlphaFoldDB" id="A0A0L7MDY3"/>
<dbReference type="Gene3D" id="3.90.1280.10">
    <property type="entry name" value="HSP33 redox switch-like"/>
    <property type="match status" value="1"/>
</dbReference>
<evidence type="ECO:0000256" key="4">
    <source>
        <dbReference type="ARBA" id="ARBA00023186"/>
    </source>
</evidence>
<dbReference type="InterPro" id="IPR000397">
    <property type="entry name" value="Heat_shock_Hsp33"/>
</dbReference>
<dbReference type="SUPFAM" id="SSF64397">
    <property type="entry name" value="Hsp33 domain"/>
    <property type="match status" value="1"/>
</dbReference>
<organism evidence="6 7">
    <name type="scientific">Comamonas testosteroni</name>
    <name type="common">Pseudomonas testosteroni</name>
    <dbReference type="NCBI Taxonomy" id="285"/>
    <lineage>
        <taxon>Bacteria</taxon>
        <taxon>Pseudomonadati</taxon>
        <taxon>Pseudomonadota</taxon>
        <taxon>Betaproteobacteria</taxon>
        <taxon>Burkholderiales</taxon>
        <taxon>Comamonadaceae</taxon>
        <taxon>Comamonas</taxon>
    </lineage>
</organism>
<dbReference type="SUPFAM" id="SSF118352">
    <property type="entry name" value="HSP33 redox switch-like"/>
    <property type="match status" value="1"/>
</dbReference>
<keyword evidence="1" id="KW-0963">Cytoplasm</keyword>
<keyword evidence="3" id="KW-1015">Disulfide bond</keyword>
<keyword evidence="5" id="KW-0676">Redox-active center</keyword>
<evidence type="ECO:0000256" key="5">
    <source>
        <dbReference type="ARBA" id="ARBA00023284"/>
    </source>
</evidence>
<sequence length="335" mass="36339">MSELHKFIFDGLPVRGAIVRLTDSWQEILQRRAGNKDTGAYPEAVSTLLGEMTAAGVLMQSNIKFNGALVFQVMGDGPVKLAVAEVQSDLSLRATASLVGEANLPLRGQLAPLAELVNAHGAGRCAVTLDPKDRQPGQNPYQGVVPLNDGAGGRFERLSDALQFYMIQSEQLDTVMVLAANDQIAAGLMLQRMPVKGEANLAAATESGEAEHDAQGLNEEYNRVATLASSLTQQELLTLDVETILRRLFWEEKLLRFAPQADEQAPRFVCTCSRDRVAAMLTSLGEEEVDSIVAERGKIEVGCDFCGQQYQFDAIDAARLFTEVQKQPPSSSSVQ</sequence>
<keyword evidence="4" id="KW-0143">Chaperone</keyword>
<dbReference type="GO" id="GO:0042026">
    <property type="term" value="P:protein refolding"/>
    <property type="evidence" value="ECO:0007669"/>
    <property type="project" value="TreeGrafter"/>
</dbReference>
<keyword evidence="2" id="KW-0862">Zinc</keyword>
<comment type="caution">
    <text evidence="6">The sequence shown here is derived from an EMBL/GenBank/DDBJ whole genome shotgun (WGS) entry which is preliminary data.</text>
</comment>
<name>A0A0L7MDY3_COMTE</name>
<evidence type="ECO:0000313" key="7">
    <source>
        <dbReference type="Proteomes" id="UP000037442"/>
    </source>
</evidence>
<protein>
    <submittedName>
        <fullName evidence="6">Hsp33 chaperonin</fullName>
    </submittedName>
</protein>
<proteinExistence type="predicted"/>
<dbReference type="RefSeq" id="WP_053283544.1">
    <property type="nucleotide sequence ID" value="NZ_JBLZYZ010000014.1"/>
</dbReference>
<gene>
    <name evidence="6" type="ORF">GL58_11255</name>
</gene>
<dbReference type="Gene3D" id="3.55.30.10">
    <property type="entry name" value="Hsp33 domain"/>
    <property type="match status" value="1"/>
</dbReference>
<accession>A0A0L7MDY3</accession>
<dbReference type="GO" id="GO:0005737">
    <property type="term" value="C:cytoplasm"/>
    <property type="evidence" value="ECO:0007669"/>
    <property type="project" value="InterPro"/>
</dbReference>
<evidence type="ECO:0000256" key="3">
    <source>
        <dbReference type="ARBA" id="ARBA00023157"/>
    </source>
</evidence>
<dbReference type="Pfam" id="PF01430">
    <property type="entry name" value="HSP33"/>
    <property type="match status" value="1"/>
</dbReference>
<evidence type="ECO:0000256" key="1">
    <source>
        <dbReference type="ARBA" id="ARBA00022490"/>
    </source>
</evidence>
<dbReference type="Proteomes" id="UP000037442">
    <property type="component" value="Unassembled WGS sequence"/>
</dbReference>
<reference evidence="7" key="1">
    <citation type="submission" date="2014-06" db="EMBL/GenBank/DDBJ databases">
        <title>Draft genome sequence of C. testosteroni WDL7.</title>
        <authorList>
            <person name="Wu Y."/>
            <person name="Seshan H."/>
            <person name="Arumugam K."/>
        </authorList>
    </citation>
    <scope>NUCLEOTIDE SEQUENCE [LARGE SCALE GENOMIC DNA]</scope>
    <source>
        <strain evidence="7">WDL7</strain>
    </source>
</reference>
<evidence type="ECO:0000256" key="2">
    <source>
        <dbReference type="ARBA" id="ARBA00022833"/>
    </source>
</evidence>
<dbReference type="InterPro" id="IPR016153">
    <property type="entry name" value="Heat_shock_Hsp33_N"/>
</dbReference>
<dbReference type="GO" id="GO:0044183">
    <property type="term" value="F:protein folding chaperone"/>
    <property type="evidence" value="ECO:0007669"/>
    <property type="project" value="TreeGrafter"/>
</dbReference>
<dbReference type="InterPro" id="IPR016154">
    <property type="entry name" value="Heat_shock_Hsp33_C"/>
</dbReference>
<dbReference type="PIRSF" id="PIRSF005261">
    <property type="entry name" value="Heat_shock_Hsp33"/>
    <property type="match status" value="1"/>
</dbReference>
<dbReference type="EMBL" id="JNVD01000022">
    <property type="protein sequence ID" value="KOC20071.1"/>
    <property type="molecule type" value="Genomic_DNA"/>
</dbReference>